<accession>A0A317C8G8</accession>
<dbReference type="AlphaFoldDB" id="A0A317C8G8"/>
<reference evidence="1 2" key="1">
    <citation type="submission" date="2018-05" db="EMBL/GenBank/DDBJ databases">
        <title>Leucothrix arctica sp. nov., isolated from Arctic seawater.</title>
        <authorList>
            <person name="Choi A."/>
            <person name="Baek K."/>
        </authorList>
    </citation>
    <scope>NUCLEOTIDE SEQUENCE [LARGE SCALE GENOMIC DNA]</scope>
    <source>
        <strain evidence="1 2">JCM 18388</strain>
    </source>
</reference>
<protein>
    <submittedName>
        <fullName evidence="1">Uncharacterized protein</fullName>
    </submittedName>
</protein>
<comment type="caution">
    <text evidence="1">The sequence shown here is derived from an EMBL/GenBank/DDBJ whole genome shotgun (WGS) entry which is preliminary data.</text>
</comment>
<gene>
    <name evidence="1" type="ORF">DKW60_21285</name>
</gene>
<keyword evidence="2" id="KW-1185">Reference proteome</keyword>
<evidence type="ECO:0000313" key="2">
    <source>
        <dbReference type="Proteomes" id="UP000245539"/>
    </source>
</evidence>
<dbReference type="Proteomes" id="UP000245539">
    <property type="component" value="Unassembled WGS sequence"/>
</dbReference>
<proteinExistence type="predicted"/>
<dbReference type="RefSeq" id="WP_109839681.1">
    <property type="nucleotide sequence ID" value="NZ_QGKM01000090.1"/>
</dbReference>
<name>A0A317C8G8_9GAMM</name>
<dbReference type="EMBL" id="QGKM01000090">
    <property type="protein sequence ID" value="PWQ92432.1"/>
    <property type="molecule type" value="Genomic_DNA"/>
</dbReference>
<organism evidence="1 2">
    <name type="scientific">Leucothrix pacifica</name>
    <dbReference type="NCBI Taxonomy" id="1247513"/>
    <lineage>
        <taxon>Bacteria</taxon>
        <taxon>Pseudomonadati</taxon>
        <taxon>Pseudomonadota</taxon>
        <taxon>Gammaproteobacteria</taxon>
        <taxon>Thiotrichales</taxon>
        <taxon>Thiotrichaceae</taxon>
        <taxon>Leucothrix</taxon>
    </lineage>
</organism>
<sequence>MIETENNSKLLLSMKIGFTDPSTDNQINNKFFNGVVPIATKTNLKDEDKTQVISLVTILSMKLASLWEIKEQYKKELEDLKTELKKSPKGGNDNLHHYSIQSSSLLGWLDVYLVQIKSILDHLVKIPSPIFGYNRWNLATFGEKGLKVKKAFQNLPGEYKERTKDYYEKIFETQGWIHDAIDMRDRLNHGVKGGLDLRIFEIRYDENSGKFIEPMWSNEQSIEEALDIVFDSILKTSSIFCGLILSLKLPSTHTVVCDPNMTPICQATTIVQLKAHLEAKGIYSHGFT</sequence>
<evidence type="ECO:0000313" key="1">
    <source>
        <dbReference type="EMBL" id="PWQ92432.1"/>
    </source>
</evidence>